<evidence type="ECO:0000313" key="2">
    <source>
        <dbReference type="EMBL" id="KNE92020.1"/>
    </source>
</evidence>
<evidence type="ECO:0000256" key="1">
    <source>
        <dbReference type="SAM" id="MobiDB-lite"/>
    </source>
</evidence>
<keyword evidence="3" id="KW-1185">Reference proteome</keyword>
<sequence length="239" mass="26280">MDQSPANSARLASMLAGLLGDEHYWVTESNPATWHHSPPKGGPVALCMIMSSVHLAYRSSSSTSLILCTCSRPRKMNMITTWKTGMFYKAFSLMGARAGTTITKIPNLGKFAEEFTRSYHLVGRKSDFDKKNWSSSRAQWARISSWLAGSEAGSHPETGSAGGESGYSMRDGARSERNHEFAAEPSKPTRQGVGLELAWLMFGGIEISGTMLLASYSWCWQRLGEDYTCDTSVLLTPEM</sequence>
<comment type="caution">
    <text evidence="2">The sequence shown here is derived from an EMBL/GenBank/DDBJ whole genome shotgun (WGS) entry which is preliminary data.</text>
</comment>
<dbReference type="AlphaFoldDB" id="A0A0L0UYD5"/>
<name>A0A0L0UYD5_9BASI</name>
<accession>A0A0L0UYD5</accession>
<feature type="region of interest" description="Disordered" evidence="1">
    <location>
        <begin position="150"/>
        <end position="187"/>
    </location>
</feature>
<feature type="compositionally biased region" description="Basic and acidic residues" evidence="1">
    <location>
        <begin position="171"/>
        <end position="182"/>
    </location>
</feature>
<reference evidence="3" key="1">
    <citation type="submission" date="2014-03" db="EMBL/GenBank/DDBJ databases">
        <title>The Genome Sequence of Puccinia striiformis f. sp. tritici PST-78.</title>
        <authorList>
            <consortium name="The Broad Institute Genome Sequencing Platform"/>
            <person name="Cuomo C."/>
            <person name="Hulbert S."/>
            <person name="Chen X."/>
            <person name="Walker B."/>
            <person name="Young S.K."/>
            <person name="Zeng Q."/>
            <person name="Gargeya S."/>
            <person name="Fitzgerald M."/>
            <person name="Haas B."/>
            <person name="Abouelleil A."/>
            <person name="Alvarado L."/>
            <person name="Arachchi H.M."/>
            <person name="Berlin A.M."/>
            <person name="Chapman S.B."/>
            <person name="Goldberg J."/>
            <person name="Griggs A."/>
            <person name="Gujja S."/>
            <person name="Hansen M."/>
            <person name="Howarth C."/>
            <person name="Imamovic A."/>
            <person name="Larimer J."/>
            <person name="McCowan C."/>
            <person name="Montmayeur A."/>
            <person name="Murphy C."/>
            <person name="Neiman D."/>
            <person name="Pearson M."/>
            <person name="Priest M."/>
            <person name="Roberts A."/>
            <person name="Saif S."/>
            <person name="Shea T."/>
            <person name="Sisk P."/>
            <person name="Sykes S."/>
            <person name="Wortman J."/>
            <person name="Nusbaum C."/>
            <person name="Birren B."/>
        </authorList>
    </citation>
    <scope>NUCLEOTIDE SEQUENCE [LARGE SCALE GENOMIC DNA]</scope>
    <source>
        <strain evidence="3">race PST-78</strain>
    </source>
</reference>
<evidence type="ECO:0000313" key="3">
    <source>
        <dbReference type="Proteomes" id="UP000054564"/>
    </source>
</evidence>
<organism evidence="2 3">
    <name type="scientific">Puccinia striiformis f. sp. tritici PST-78</name>
    <dbReference type="NCBI Taxonomy" id="1165861"/>
    <lineage>
        <taxon>Eukaryota</taxon>
        <taxon>Fungi</taxon>
        <taxon>Dikarya</taxon>
        <taxon>Basidiomycota</taxon>
        <taxon>Pucciniomycotina</taxon>
        <taxon>Pucciniomycetes</taxon>
        <taxon>Pucciniales</taxon>
        <taxon>Pucciniaceae</taxon>
        <taxon>Puccinia</taxon>
    </lineage>
</organism>
<proteinExistence type="predicted"/>
<gene>
    <name evidence="2" type="ORF">PSTG_14553</name>
</gene>
<dbReference type="EMBL" id="AJIL01000178">
    <property type="protein sequence ID" value="KNE92020.1"/>
    <property type="molecule type" value="Genomic_DNA"/>
</dbReference>
<dbReference type="Proteomes" id="UP000054564">
    <property type="component" value="Unassembled WGS sequence"/>
</dbReference>
<protein>
    <submittedName>
        <fullName evidence="2">Uncharacterized protein</fullName>
    </submittedName>
</protein>